<evidence type="ECO:0000313" key="2">
    <source>
        <dbReference type="Proteomes" id="UP000789920"/>
    </source>
</evidence>
<evidence type="ECO:0000313" key="1">
    <source>
        <dbReference type="EMBL" id="CAG8732987.1"/>
    </source>
</evidence>
<comment type="caution">
    <text evidence="1">The sequence shown here is derived from an EMBL/GenBank/DDBJ whole genome shotgun (WGS) entry which is preliminary data.</text>
</comment>
<accession>A0ACA9Q0S2</accession>
<sequence>DKDFEEYLVTSAVTLHNAGLFLRWFYDQRRNRLNITTLEDMAKVHSYYISNANTELTQTTLGLELDELRKKVLDATVSMD</sequence>
<reference evidence="1" key="1">
    <citation type="submission" date="2021-06" db="EMBL/GenBank/DDBJ databases">
        <authorList>
            <person name="Kallberg Y."/>
            <person name="Tangrot J."/>
            <person name="Rosling A."/>
        </authorList>
    </citation>
    <scope>NUCLEOTIDE SEQUENCE</scope>
    <source>
        <strain evidence="1">MA461A</strain>
    </source>
</reference>
<dbReference type="Proteomes" id="UP000789920">
    <property type="component" value="Unassembled WGS sequence"/>
</dbReference>
<gene>
    <name evidence="1" type="ORF">RPERSI_LOCUS12355</name>
</gene>
<feature type="non-terminal residue" evidence="1">
    <location>
        <position position="1"/>
    </location>
</feature>
<keyword evidence="2" id="KW-1185">Reference proteome</keyword>
<dbReference type="EMBL" id="CAJVQC010026370">
    <property type="protein sequence ID" value="CAG8732987.1"/>
    <property type="molecule type" value="Genomic_DNA"/>
</dbReference>
<organism evidence="1 2">
    <name type="scientific">Racocetra persica</name>
    <dbReference type="NCBI Taxonomy" id="160502"/>
    <lineage>
        <taxon>Eukaryota</taxon>
        <taxon>Fungi</taxon>
        <taxon>Fungi incertae sedis</taxon>
        <taxon>Mucoromycota</taxon>
        <taxon>Glomeromycotina</taxon>
        <taxon>Glomeromycetes</taxon>
        <taxon>Diversisporales</taxon>
        <taxon>Gigasporaceae</taxon>
        <taxon>Racocetra</taxon>
    </lineage>
</organism>
<proteinExistence type="predicted"/>
<name>A0ACA9Q0S2_9GLOM</name>
<protein>
    <submittedName>
        <fullName evidence="1">3189_t:CDS:1</fullName>
    </submittedName>
</protein>